<evidence type="ECO:0000313" key="2">
    <source>
        <dbReference type="EMBL" id="SLM32038.1"/>
    </source>
</evidence>
<feature type="transmembrane region" description="Helical" evidence="1">
    <location>
        <begin position="6"/>
        <end position="33"/>
    </location>
</feature>
<gene>
    <name evidence="2" type="ORF">MTBBW1_540017</name>
</gene>
<keyword evidence="1" id="KW-1133">Transmembrane helix</keyword>
<keyword evidence="1" id="KW-0472">Membrane</keyword>
<dbReference type="EMBL" id="FWEV01000297">
    <property type="protein sequence ID" value="SLM32038.1"/>
    <property type="molecule type" value="Genomic_DNA"/>
</dbReference>
<sequence>MDALEPVYGILFALILLGEIHSIRIIGGGVIILKIDNYNILSLVNTV</sequence>
<dbReference type="Proteomes" id="UP000191931">
    <property type="component" value="Unassembled WGS sequence"/>
</dbReference>
<evidence type="ECO:0008006" key="4">
    <source>
        <dbReference type="Google" id="ProtNLM"/>
    </source>
</evidence>
<proteinExistence type="predicted"/>
<dbReference type="STRING" id="1246637.MTBBW1_540017"/>
<dbReference type="AlphaFoldDB" id="A0A1W1HI37"/>
<evidence type="ECO:0000313" key="3">
    <source>
        <dbReference type="Proteomes" id="UP000191931"/>
    </source>
</evidence>
<evidence type="ECO:0000256" key="1">
    <source>
        <dbReference type="SAM" id="Phobius"/>
    </source>
</evidence>
<accession>A0A1W1HI37</accession>
<keyword evidence="3" id="KW-1185">Reference proteome</keyword>
<name>A0A1W1HI37_9BACT</name>
<protein>
    <recommendedName>
        <fullName evidence="4">EamA domain-containing protein</fullName>
    </recommendedName>
</protein>
<reference evidence="2 3" key="1">
    <citation type="submission" date="2017-03" db="EMBL/GenBank/DDBJ databases">
        <authorList>
            <person name="Afonso C.L."/>
            <person name="Miller P.J."/>
            <person name="Scott M.A."/>
            <person name="Spackman E."/>
            <person name="Goraichik I."/>
            <person name="Dimitrov K.M."/>
            <person name="Suarez D.L."/>
            <person name="Swayne D.E."/>
        </authorList>
    </citation>
    <scope>NUCLEOTIDE SEQUENCE [LARGE SCALE GENOMIC DNA]</scope>
    <source>
        <strain evidence="2">PRJEB14757</strain>
    </source>
</reference>
<keyword evidence="1" id="KW-0812">Transmembrane</keyword>
<organism evidence="2 3">
    <name type="scientific">Desulfamplus magnetovallimortis</name>
    <dbReference type="NCBI Taxonomy" id="1246637"/>
    <lineage>
        <taxon>Bacteria</taxon>
        <taxon>Pseudomonadati</taxon>
        <taxon>Thermodesulfobacteriota</taxon>
        <taxon>Desulfobacteria</taxon>
        <taxon>Desulfobacterales</taxon>
        <taxon>Desulfobacteraceae</taxon>
        <taxon>Desulfamplus</taxon>
    </lineage>
</organism>